<dbReference type="EMBL" id="CAJOBB010026721">
    <property type="protein sequence ID" value="CAF4417945.1"/>
    <property type="molecule type" value="Genomic_DNA"/>
</dbReference>
<dbReference type="InterPro" id="IPR035979">
    <property type="entry name" value="RBD_domain_sf"/>
</dbReference>
<sequence length="126" mass="13971">DDTNTVVSAGKDNVAENPQIIKKDTVFIRGLPLAMTEQCLFDTLLDEFSTVGQIKRDEQTSQPCIDLIKAKKDKTRLTGNAKVTFEQEESVEKAVEKYNGQRVQTLNGAQVFVEKLKAERSAPTPA</sequence>
<dbReference type="InterPro" id="IPR000504">
    <property type="entry name" value="RRM_dom"/>
</dbReference>
<evidence type="ECO:0000256" key="1">
    <source>
        <dbReference type="PROSITE-ProRule" id="PRU00176"/>
    </source>
</evidence>
<dbReference type="Gene3D" id="3.30.70.330">
    <property type="match status" value="1"/>
</dbReference>
<dbReference type="SMART" id="SM00360">
    <property type="entry name" value="RRM"/>
    <property type="match status" value="1"/>
</dbReference>
<name>A0A820Q3H4_9BILA</name>
<dbReference type="InterPro" id="IPR012677">
    <property type="entry name" value="Nucleotide-bd_a/b_plait_sf"/>
</dbReference>
<feature type="non-terminal residue" evidence="3">
    <location>
        <position position="1"/>
    </location>
</feature>
<accession>A0A820Q3H4</accession>
<dbReference type="GO" id="GO:0003723">
    <property type="term" value="F:RNA binding"/>
    <property type="evidence" value="ECO:0007669"/>
    <property type="project" value="UniProtKB-UniRule"/>
</dbReference>
<dbReference type="AlphaFoldDB" id="A0A820Q3H4"/>
<feature type="domain" description="RRM" evidence="2">
    <location>
        <begin position="24"/>
        <end position="118"/>
    </location>
</feature>
<organism evidence="3 4">
    <name type="scientific">Adineta steineri</name>
    <dbReference type="NCBI Taxonomy" id="433720"/>
    <lineage>
        <taxon>Eukaryota</taxon>
        <taxon>Metazoa</taxon>
        <taxon>Spiralia</taxon>
        <taxon>Gnathifera</taxon>
        <taxon>Rotifera</taxon>
        <taxon>Eurotatoria</taxon>
        <taxon>Bdelloidea</taxon>
        <taxon>Adinetida</taxon>
        <taxon>Adinetidae</taxon>
        <taxon>Adineta</taxon>
    </lineage>
</organism>
<keyword evidence="1" id="KW-0694">RNA-binding</keyword>
<dbReference type="Pfam" id="PF00076">
    <property type="entry name" value="RRM_1"/>
    <property type="match status" value="1"/>
</dbReference>
<gene>
    <name evidence="3" type="ORF">KXQ929_LOCUS52004</name>
</gene>
<protein>
    <recommendedName>
        <fullName evidence="2">RRM domain-containing protein</fullName>
    </recommendedName>
</protein>
<feature type="non-terminal residue" evidence="3">
    <location>
        <position position="126"/>
    </location>
</feature>
<dbReference type="Proteomes" id="UP000663868">
    <property type="component" value="Unassembled WGS sequence"/>
</dbReference>
<evidence type="ECO:0000313" key="3">
    <source>
        <dbReference type="EMBL" id="CAF4417945.1"/>
    </source>
</evidence>
<dbReference type="PROSITE" id="PS50102">
    <property type="entry name" value="RRM"/>
    <property type="match status" value="1"/>
</dbReference>
<evidence type="ECO:0000259" key="2">
    <source>
        <dbReference type="PROSITE" id="PS50102"/>
    </source>
</evidence>
<comment type="caution">
    <text evidence="3">The sequence shown here is derived from an EMBL/GenBank/DDBJ whole genome shotgun (WGS) entry which is preliminary data.</text>
</comment>
<proteinExistence type="predicted"/>
<reference evidence="3" key="1">
    <citation type="submission" date="2021-02" db="EMBL/GenBank/DDBJ databases">
        <authorList>
            <person name="Nowell W R."/>
        </authorList>
    </citation>
    <scope>NUCLEOTIDE SEQUENCE</scope>
</reference>
<evidence type="ECO:0000313" key="4">
    <source>
        <dbReference type="Proteomes" id="UP000663868"/>
    </source>
</evidence>
<dbReference type="CDD" id="cd00590">
    <property type="entry name" value="RRM_SF"/>
    <property type="match status" value="1"/>
</dbReference>
<dbReference type="SUPFAM" id="SSF54928">
    <property type="entry name" value="RNA-binding domain, RBD"/>
    <property type="match status" value="1"/>
</dbReference>